<evidence type="ECO:0000256" key="2">
    <source>
        <dbReference type="PROSITE-ProRule" id="PRU01091"/>
    </source>
</evidence>
<dbReference type="InterPro" id="IPR016032">
    <property type="entry name" value="Sig_transdc_resp-reg_C-effctor"/>
</dbReference>
<dbReference type="PANTHER" id="PTHR35807:SF1">
    <property type="entry name" value="TRANSCRIPTIONAL REGULATOR REDD"/>
    <property type="match status" value="1"/>
</dbReference>
<dbReference type="PROSITE" id="PS51755">
    <property type="entry name" value="OMPR_PHOB"/>
    <property type="match status" value="1"/>
</dbReference>
<organism evidence="5 6">
    <name type="scientific">Nonomuraea guangzhouensis</name>
    <dbReference type="NCBI Taxonomy" id="1291555"/>
    <lineage>
        <taxon>Bacteria</taxon>
        <taxon>Bacillati</taxon>
        <taxon>Actinomycetota</taxon>
        <taxon>Actinomycetes</taxon>
        <taxon>Streptosporangiales</taxon>
        <taxon>Streptosporangiaceae</taxon>
        <taxon>Nonomuraea</taxon>
    </lineage>
</organism>
<sequence>MSGPRRKAVLAMLALHRGEIVSNDRLADVIWAGNPPATPLNTVQRHVSHLRQVLGRAAGTTRHQRGARPQIPSVADPYRQADGDSDHLQRTQDPEAHKSRAMLLNRPRLR</sequence>
<dbReference type="Gene3D" id="1.10.10.10">
    <property type="entry name" value="Winged helix-like DNA-binding domain superfamily/Winged helix DNA-binding domain"/>
    <property type="match status" value="1"/>
</dbReference>
<feature type="region of interest" description="Disordered" evidence="3">
    <location>
        <begin position="57"/>
        <end position="110"/>
    </location>
</feature>
<dbReference type="InterPro" id="IPR001867">
    <property type="entry name" value="OmpR/PhoB-type_DNA-bd"/>
</dbReference>
<feature type="domain" description="OmpR/PhoB-type" evidence="4">
    <location>
        <begin position="1"/>
        <end position="76"/>
    </location>
</feature>
<evidence type="ECO:0000259" key="4">
    <source>
        <dbReference type="PROSITE" id="PS51755"/>
    </source>
</evidence>
<dbReference type="RefSeq" id="WP_308127410.1">
    <property type="nucleotide sequence ID" value="NZ_JAHKRM010000032.1"/>
</dbReference>
<keyword evidence="6" id="KW-1185">Reference proteome</keyword>
<comment type="caution">
    <text evidence="5">The sequence shown here is derived from an EMBL/GenBank/DDBJ whole genome shotgun (WGS) entry which is preliminary data.</text>
</comment>
<evidence type="ECO:0000313" key="6">
    <source>
        <dbReference type="Proteomes" id="UP001597097"/>
    </source>
</evidence>
<feature type="DNA-binding region" description="OmpR/PhoB-type" evidence="2">
    <location>
        <begin position="1"/>
        <end position="76"/>
    </location>
</feature>
<name>A0ABW4G294_9ACTN</name>
<dbReference type="Pfam" id="PF00486">
    <property type="entry name" value="Trans_reg_C"/>
    <property type="match status" value="1"/>
</dbReference>
<dbReference type="Proteomes" id="UP001597097">
    <property type="component" value="Unassembled WGS sequence"/>
</dbReference>
<dbReference type="EMBL" id="JBHUCM010000001">
    <property type="protein sequence ID" value="MFD1535492.1"/>
    <property type="molecule type" value="Genomic_DNA"/>
</dbReference>
<dbReference type="InterPro" id="IPR036388">
    <property type="entry name" value="WH-like_DNA-bd_sf"/>
</dbReference>
<feature type="compositionally biased region" description="Basic and acidic residues" evidence="3">
    <location>
        <begin position="79"/>
        <end position="98"/>
    </location>
</feature>
<dbReference type="PANTHER" id="PTHR35807">
    <property type="entry name" value="TRANSCRIPTIONAL REGULATOR REDD-RELATED"/>
    <property type="match status" value="1"/>
</dbReference>
<reference evidence="6" key="1">
    <citation type="journal article" date="2019" name="Int. J. Syst. Evol. Microbiol.">
        <title>The Global Catalogue of Microorganisms (GCM) 10K type strain sequencing project: providing services to taxonomists for standard genome sequencing and annotation.</title>
        <authorList>
            <consortium name="The Broad Institute Genomics Platform"/>
            <consortium name="The Broad Institute Genome Sequencing Center for Infectious Disease"/>
            <person name="Wu L."/>
            <person name="Ma J."/>
        </authorList>
    </citation>
    <scope>NUCLEOTIDE SEQUENCE [LARGE SCALE GENOMIC DNA]</scope>
    <source>
        <strain evidence="6">CGMCC 1.15399</strain>
    </source>
</reference>
<accession>A0ABW4G294</accession>
<dbReference type="SUPFAM" id="SSF46894">
    <property type="entry name" value="C-terminal effector domain of the bipartite response regulators"/>
    <property type="match status" value="1"/>
</dbReference>
<keyword evidence="1 2" id="KW-0238">DNA-binding</keyword>
<protein>
    <submittedName>
        <fullName evidence="5">Helix-turn-helix domain-containing protein</fullName>
    </submittedName>
</protein>
<evidence type="ECO:0000256" key="1">
    <source>
        <dbReference type="ARBA" id="ARBA00023125"/>
    </source>
</evidence>
<evidence type="ECO:0000256" key="3">
    <source>
        <dbReference type="SAM" id="MobiDB-lite"/>
    </source>
</evidence>
<dbReference type="InterPro" id="IPR051677">
    <property type="entry name" value="AfsR-DnrI-RedD_regulator"/>
</dbReference>
<proteinExistence type="predicted"/>
<evidence type="ECO:0000313" key="5">
    <source>
        <dbReference type="EMBL" id="MFD1535492.1"/>
    </source>
</evidence>
<gene>
    <name evidence="5" type="ORF">ACFSJ0_00520</name>
</gene>